<dbReference type="InterPro" id="IPR001487">
    <property type="entry name" value="Bromodomain"/>
</dbReference>
<feature type="compositionally biased region" description="Basic and acidic residues" evidence="4">
    <location>
        <begin position="342"/>
        <end position="359"/>
    </location>
</feature>
<dbReference type="Gene3D" id="1.20.1270.220">
    <property type="match status" value="1"/>
</dbReference>
<gene>
    <name evidence="7" type="ORF">ACJMK2_039458</name>
</gene>
<keyword evidence="2 3" id="KW-0103">Bromodomain</keyword>
<sequence>MRGETGDTVHSRVRQDSDSEYSDISEPDNMDIKTEMDMRSDPGLEDAGMGAGEKVNHIGNSTSGMSKANGENSHGRGRLTNQLQYLNKVVMKAVWRHQFAWPFHQPVDADKLGLPDYYTIIKHPMDLGTIKKRLETNYYQTAKECIQDFNQMFTNCYIYNKPGEDIVLMAQTLEKLFLNKVAQMPSEEYDVAPPLPKKKTAARAVAASTVVPNATSVSPIPIITTTAPTVSTTTPVSAKATQPPKKTLATTAIVNSEVSTMTTASSQGITAVSATSVKDVSFSTANSIPGAVLPPAQPTKMKKGVKRKADTTTPVVHIPPTAPIADPYDPIFDPIPTPMPKLGEKTAAKVTPVRRESNRQIKKPKRDLPDEQTRPSLDVDNVQLSTKGRKGKLNEQMKYCSNLIKELFSKKHSAYAWPFYKPVDVENLGLHDYFDIIKKPMDLGTIKEKMEVREYRSATEFAEDVRLIFTNCYRYNPPDSDVVMMAKKLQDAFELKYARMPDEQIPAFDSMDSVSAGGKEDSGTGSSSSDSSESEEETDGWEEKDKKLKELQEQVKKLQEEIIRIQQEHIHRLKEKKEKKKKKKSKEKERTVTETSVVPVPPMVPAPIPPTDPSLKSNIKSKTKLKTPNTEKRKRTNSRSSSSKKNKALTPLVPNFDSDDEDNAKPMTYDEKRQLSLDINKLPGDKLGRVVHIIQSREPSLRDSNPDEIEIDFETLKPSTLRELEAYVMSCLKKKPRKPYTKKTTGKSREEKRLDLEKRLQDVTGQLGGTKKPKKDERGEHDVTGGPSRLSASSSSSSGSDTSSDSSSSTSSDSSDSESETPKKRKTKMPERAGPPGKQMAGLGSPPVRIHIGGNDSIVVSPQPQKDPAPPRFDISSQAISMAAARLSQQQQQESSMMAAISAVAFQPVQLPISQPTPVIQKPPSPLDFAPPPRPVVMHTLPQQPSRPTATAAPKPQNKTTIPVKLQEQTLEDLLTLPSVPVTSPPVEPIAVSPVVVKPPPPSPPIIVSSPIKMKPEPISQLYSAVSVPPAMMEKYRDVTMGSANMVLSKFLTDEESSSSPKPSPKPAPPGATVSATGVGISFGINSAAAAAGVHPQAMGDMGRKMELGKTPTALSRKQDVKLKNVGSWSSLANMSSGSTHSSVKKTALSSFELFRKAAKEKEEREKALKEQEEFRKTQKEKEERERMRQEKERQREREEEEALQRAQQFQREKIIQDYHRQQREEEAANAARKEKLMAQKERERLKAQERRRREAMANQIDMNAQSDLMASFEEML</sequence>
<feature type="compositionally biased region" description="Acidic residues" evidence="4">
    <location>
        <begin position="18"/>
        <end position="29"/>
    </location>
</feature>
<dbReference type="CDD" id="cd05497">
    <property type="entry name" value="Bromo_Brdt_I_like"/>
    <property type="match status" value="1"/>
</dbReference>
<dbReference type="InterPro" id="IPR036427">
    <property type="entry name" value="Bromodomain-like_sf"/>
</dbReference>
<dbReference type="FunFam" id="1.20.920.10:FF:000002">
    <property type="entry name" value="Bromodomain-containing protein 4"/>
    <property type="match status" value="1"/>
</dbReference>
<dbReference type="InterPro" id="IPR031354">
    <property type="entry name" value="BRD4_CDT"/>
</dbReference>
<dbReference type="PROSITE" id="PS00633">
    <property type="entry name" value="BROMODOMAIN_1"/>
    <property type="match status" value="2"/>
</dbReference>
<comment type="caution">
    <text evidence="7">The sequence shown here is derived from an EMBL/GenBank/DDBJ whole genome shotgun (WGS) entry which is preliminary data.</text>
</comment>
<dbReference type="InterPro" id="IPR018359">
    <property type="entry name" value="Bromodomain_CS"/>
</dbReference>
<evidence type="ECO:0000256" key="2">
    <source>
        <dbReference type="ARBA" id="ARBA00023117"/>
    </source>
</evidence>
<keyword evidence="1" id="KW-0677">Repeat</keyword>
<dbReference type="Proteomes" id="UP001634394">
    <property type="component" value="Unassembled WGS sequence"/>
</dbReference>
<dbReference type="InterPro" id="IPR043508">
    <property type="entry name" value="Bromo_Brdt_I"/>
</dbReference>
<reference evidence="7 8" key="1">
    <citation type="submission" date="2024-11" db="EMBL/GenBank/DDBJ databases">
        <title>Chromosome-level genome assembly of the freshwater bivalve Anodonta woodiana.</title>
        <authorList>
            <person name="Chen X."/>
        </authorList>
    </citation>
    <scope>NUCLEOTIDE SEQUENCE [LARGE SCALE GENOMIC DNA]</scope>
    <source>
        <strain evidence="7">MN2024</strain>
        <tissue evidence="7">Gills</tissue>
    </source>
</reference>
<feature type="compositionally biased region" description="Low complexity" evidence="4">
    <location>
        <begin position="791"/>
        <end position="814"/>
    </location>
</feature>
<dbReference type="PANTHER" id="PTHR22880">
    <property type="entry name" value="FALZ-RELATED BROMODOMAIN-CONTAINING PROTEINS"/>
    <property type="match status" value="1"/>
</dbReference>
<dbReference type="SMART" id="SM00297">
    <property type="entry name" value="BROMO"/>
    <property type="match status" value="2"/>
</dbReference>
<dbReference type="GO" id="GO:0010468">
    <property type="term" value="P:regulation of gene expression"/>
    <property type="evidence" value="ECO:0007669"/>
    <property type="project" value="UniProtKB-ARBA"/>
</dbReference>
<dbReference type="InterPro" id="IPR050935">
    <property type="entry name" value="Bromo_chromatin_reader"/>
</dbReference>
<name>A0ABD3WFH2_SINWO</name>
<protein>
    <submittedName>
        <fullName evidence="7">Uncharacterized protein</fullName>
    </submittedName>
</protein>
<feature type="compositionally biased region" description="Basic and acidic residues" evidence="4">
    <location>
        <begin position="774"/>
        <end position="783"/>
    </location>
</feature>
<accession>A0ABD3WFH2</accession>
<dbReference type="PRINTS" id="PR00503">
    <property type="entry name" value="BROMODOMAIN"/>
</dbReference>
<feature type="compositionally biased region" description="Basic residues" evidence="4">
    <location>
        <begin position="573"/>
        <end position="585"/>
    </location>
</feature>
<dbReference type="InterPro" id="IPR038336">
    <property type="entry name" value="NET_sf"/>
</dbReference>
<dbReference type="Gene3D" id="1.20.920.10">
    <property type="entry name" value="Bromodomain-like"/>
    <property type="match status" value="2"/>
</dbReference>
<evidence type="ECO:0000259" key="5">
    <source>
        <dbReference type="PROSITE" id="PS50014"/>
    </source>
</evidence>
<dbReference type="AlphaFoldDB" id="A0ABD3WFH2"/>
<feature type="region of interest" description="Disordered" evidence="4">
    <location>
        <begin position="508"/>
        <end position="545"/>
    </location>
</feature>
<feature type="region of interest" description="Disordered" evidence="4">
    <location>
        <begin position="337"/>
        <end position="376"/>
    </location>
</feature>
<feature type="compositionally biased region" description="Polar residues" evidence="4">
    <location>
        <begin position="58"/>
        <end position="72"/>
    </location>
</feature>
<dbReference type="Pfam" id="PF17035">
    <property type="entry name" value="BET"/>
    <property type="match status" value="1"/>
</dbReference>
<dbReference type="PROSITE" id="PS50014">
    <property type="entry name" value="BROMODOMAIN_2"/>
    <property type="match status" value="2"/>
</dbReference>
<dbReference type="PANTHER" id="PTHR22880:SF225">
    <property type="entry name" value="BROMODOMAIN-CONTAINING PROTEIN BET-1-RELATED"/>
    <property type="match status" value="1"/>
</dbReference>
<evidence type="ECO:0000256" key="3">
    <source>
        <dbReference type="PROSITE-ProRule" id="PRU00035"/>
    </source>
</evidence>
<feature type="compositionally biased region" description="Basic residues" evidence="4">
    <location>
        <begin position="732"/>
        <end position="746"/>
    </location>
</feature>
<feature type="compositionally biased region" description="Basic residues" evidence="4">
    <location>
        <begin position="632"/>
        <end position="647"/>
    </location>
</feature>
<feature type="domain" description="NET" evidence="6">
    <location>
        <begin position="657"/>
        <end position="739"/>
    </location>
</feature>
<feature type="compositionally biased region" description="Basic and acidic residues" evidence="4">
    <location>
        <begin position="1159"/>
        <end position="1198"/>
    </location>
</feature>
<feature type="domain" description="Bromo" evidence="5">
    <location>
        <begin position="411"/>
        <end position="483"/>
    </location>
</feature>
<evidence type="ECO:0000259" key="6">
    <source>
        <dbReference type="PROSITE" id="PS51525"/>
    </source>
</evidence>
<proteinExistence type="predicted"/>
<dbReference type="PROSITE" id="PS51525">
    <property type="entry name" value="NET"/>
    <property type="match status" value="1"/>
</dbReference>
<feature type="region of interest" description="Disordered" evidence="4">
    <location>
        <begin position="1159"/>
        <end position="1253"/>
    </location>
</feature>
<feature type="compositionally biased region" description="Basic and acidic residues" evidence="4">
    <location>
        <begin position="1"/>
        <end position="17"/>
    </location>
</feature>
<dbReference type="SUPFAM" id="SSF47370">
    <property type="entry name" value="Bromodomain"/>
    <property type="match status" value="2"/>
</dbReference>
<dbReference type="Pfam" id="PF00439">
    <property type="entry name" value="Bromodomain"/>
    <property type="match status" value="2"/>
</dbReference>
<feature type="region of interest" description="Disordered" evidence="4">
    <location>
        <begin position="1"/>
        <end position="76"/>
    </location>
</feature>
<organism evidence="7 8">
    <name type="scientific">Sinanodonta woodiana</name>
    <name type="common">Chinese pond mussel</name>
    <name type="synonym">Anodonta woodiana</name>
    <dbReference type="NCBI Taxonomy" id="1069815"/>
    <lineage>
        <taxon>Eukaryota</taxon>
        <taxon>Metazoa</taxon>
        <taxon>Spiralia</taxon>
        <taxon>Lophotrochozoa</taxon>
        <taxon>Mollusca</taxon>
        <taxon>Bivalvia</taxon>
        <taxon>Autobranchia</taxon>
        <taxon>Heteroconchia</taxon>
        <taxon>Palaeoheterodonta</taxon>
        <taxon>Unionida</taxon>
        <taxon>Unionoidea</taxon>
        <taxon>Unionidae</taxon>
        <taxon>Unioninae</taxon>
        <taxon>Sinanodonta</taxon>
    </lineage>
</organism>
<dbReference type="CDD" id="cd05498">
    <property type="entry name" value="Bromo_Brdt_II_like"/>
    <property type="match status" value="1"/>
</dbReference>
<dbReference type="InterPro" id="IPR027353">
    <property type="entry name" value="NET_dom"/>
</dbReference>
<evidence type="ECO:0000256" key="4">
    <source>
        <dbReference type="SAM" id="MobiDB-lite"/>
    </source>
</evidence>
<dbReference type="Pfam" id="PF17105">
    <property type="entry name" value="BRD4_CDT"/>
    <property type="match status" value="1"/>
</dbReference>
<feature type="region of interest" description="Disordered" evidence="4">
    <location>
        <begin position="1052"/>
        <end position="1075"/>
    </location>
</feature>
<evidence type="ECO:0000313" key="7">
    <source>
        <dbReference type="EMBL" id="KAL3871462.1"/>
    </source>
</evidence>
<dbReference type="EMBL" id="JBJQND010000007">
    <property type="protein sequence ID" value="KAL3871462.1"/>
    <property type="molecule type" value="Genomic_DNA"/>
</dbReference>
<feature type="region of interest" description="Disordered" evidence="4">
    <location>
        <begin position="730"/>
        <end position="873"/>
    </location>
</feature>
<feature type="domain" description="Bromo" evidence="5">
    <location>
        <begin position="95"/>
        <end position="167"/>
    </location>
</feature>
<keyword evidence="8" id="KW-1185">Reference proteome</keyword>
<feature type="compositionally biased region" description="Pro residues" evidence="4">
    <location>
        <begin position="921"/>
        <end position="935"/>
    </location>
</feature>
<evidence type="ECO:0000256" key="1">
    <source>
        <dbReference type="ARBA" id="ARBA00022737"/>
    </source>
</evidence>
<feature type="compositionally biased region" description="Basic and acidic residues" evidence="4">
    <location>
        <begin position="747"/>
        <end position="761"/>
    </location>
</feature>
<feature type="compositionally biased region" description="Basic and acidic residues" evidence="4">
    <location>
        <begin position="1211"/>
        <end position="1253"/>
    </location>
</feature>
<feature type="compositionally biased region" description="Pro residues" evidence="4">
    <location>
        <begin position="599"/>
        <end position="612"/>
    </location>
</feature>
<dbReference type="FunFam" id="1.20.1270.220:FF:000001">
    <property type="entry name" value="bromodomain-containing protein 2 isoform X1"/>
    <property type="match status" value="1"/>
</dbReference>
<feature type="region of interest" description="Disordered" evidence="4">
    <location>
        <begin position="916"/>
        <end position="959"/>
    </location>
</feature>
<feature type="compositionally biased region" description="Basic and acidic residues" evidence="4">
    <location>
        <begin position="30"/>
        <end position="42"/>
    </location>
</feature>
<evidence type="ECO:0000313" key="8">
    <source>
        <dbReference type="Proteomes" id="UP001634394"/>
    </source>
</evidence>
<feature type="region of interest" description="Disordered" evidence="4">
    <location>
        <begin position="573"/>
        <end position="666"/>
    </location>
</feature>
<dbReference type="FunFam" id="1.20.920.10:FF:000003">
    <property type="entry name" value="Bromodomain-containing protein 2"/>
    <property type="match status" value="1"/>
</dbReference>
<dbReference type="InterPro" id="IPR043509">
    <property type="entry name" value="Bromo_Brdt_II"/>
</dbReference>